<dbReference type="PROSITE" id="PS00108">
    <property type="entry name" value="PROTEIN_KINASE_ST"/>
    <property type="match status" value="1"/>
</dbReference>
<feature type="domain" description="Protein kinase" evidence="2">
    <location>
        <begin position="113"/>
        <end position="393"/>
    </location>
</feature>
<dbReference type="AlphaFoldDB" id="A0A9P6HJ47"/>
<feature type="compositionally biased region" description="Basic and acidic residues" evidence="1">
    <location>
        <begin position="713"/>
        <end position="730"/>
    </location>
</feature>
<keyword evidence="3" id="KW-0418">Kinase</keyword>
<dbReference type="EMBL" id="WIUZ02000005">
    <property type="protein sequence ID" value="KAF9787060.1"/>
    <property type="molecule type" value="Genomic_DNA"/>
</dbReference>
<feature type="compositionally biased region" description="Polar residues" evidence="1">
    <location>
        <begin position="630"/>
        <end position="640"/>
    </location>
</feature>
<feature type="compositionally biased region" description="Basic and acidic residues" evidence="1">
    <location>
        <begin position="498"/>
        <end position="513"/>
    </location>
</feature>
<dbReference type="GO" id="GO:0005524">
    <property type="term" value="F:ATP binding"/>
    <property type="evidence" value="ECO:0007669"/>
    <property type="project" value="InterPro"/>
</dbReference>
<dbReference type="Gene3D" id="1.10.510.10">
    <property type="entry name" value="Transferase(Phosphotransferase) domain 1"/>
    <property type="match status" value="1"/>
</dbReference>
<dbReference type="PANTHER" id="PTHR44329:SF214">
    <property type="entry name" value="PROTEIN KINASE DOMAIN-CONTAINING PROTEIN"/>
    <property type="match status" value="1"/>
</dbReference>
<dbReference type="InterPro" id="IPR000719">
    <property type="entry name" value="Prot_kinase_dom"/>
</dbReference>
<dbReference type="InterPro" id="IPR051681">
    <property type="entry name" value="Ser/Thr_Kinases-Pseudokinases"/>
</dbReference>
<dbReference type="Pfam" id="PF07714">
    <property type="entry name" value="PK_Tyr_Ser-Thr"/>
    <property type="match status" value="1"/>
</dbReference>
<evidence type="ECO:0000313" key="4">
    <source>
        <dbReference type="Proteomes" id="UP000736335"/>
    </source>
</evidence>
<accession>A0A9P6HJ47</accession>
<dbReference type="Proteomes" id="UP000736335">
    <property type="component" value="Unassembled WGS sequence"/>
</dbReference>
<dbReference type="PANTHER" id="PTHR44329">
    <property type="entry name" value="SERINE/THREONINE-PROTEIN KINASE TNNI3K-RELATED"/>
    <property type="match status" value="1"/>
</dbReference>
<feature type="compositionally biased region" description="Polar residues" evidence="1">
    <location>
        <begin position="745"/>
        <end position="777"/>
    </location>
</feature>
<dbReference type="InterPro" id="IPR001245">
    <property type="entry name" value="Ser-Thr/Tyr_kinase_cat_dom"/>
</dbReference>
<organism evidence="3 4">
    <name type="scientific">Thelephora terrestris</name>
    <dbReference type="NCBI Taxonomy" id="56493"/>
    <lineage>
        <taxon>Eukaryota</taxon>
        <taxon>Fungi</taxon>
        <taxon>Dikarya</taxon>
        <taxon>Basidiomycota</taxon>
        <taxon>Agaricomycotina</taxon>
        <taxon>Agaricomycetes</taxon>
        <taxon>Thelephorales</taxon>
        <taxon>Thelephoraceae</taxon>
        <taxon>Thelephora</taxon>
    </lineage>
</organism>
<comment type="caution">
    <text evidence="3">The sequence shown here is derived from an EMBL/GenBank/DDBJ whole genome shotgun (WGS) entry which is preliminary data.</text>
</comment>
<feature type="compositionally biased region" description="Basic and acidic residues" evidence="1">
    <location>
        <begin position="780"/>
        <end position="793"/>
    </location>
</feature>
<keyword evidence="3" id="KW-0808">Transferase</keyword>
<dbReference type="GO" id="GO:0004674">
    <property type="term" value="F:protein serine/threonine kinase activity"/>
    <property type="evidence" value="ECO:0007669"/>
    <property type="project" value="TreeGrafter"/>
</dbReference>
<gene>
    <name evidence="3" type="ORF">BJ322DRAFT_698064</name>
</gene>
<dbReference type="InterPro" id="IPR008271">
    <property type="entry name" value="Ser/Thr_kinase_AS"/>
</dbReference>
<keyword evidence="4" id="KW-1185">Reference proteome</keyword>
<protein>
    <submittedName>
        <fullName evidence="3">Kinase-like domain-containing protein</fullName>
    </submittedName>
</protein>
<proteinExistence type="predicted"/>
<dbReference type="OrthoDB" id="4062651at2759"/>
<feature type="compositionally biased region" description="Polar residues" evidence="1">
    <location>
        <begin position="18"/>
        <end position="37"/>
    </location>
</feature>
<evidence type="ECO:0000256" key="1">
    <source>
        <dbReference type="SAM" id="MobiDB-lite"/>
    </source>
</evidence>
<dbReference type="PROSITE" id="PS50011">
    <property type="entry name" value="PROTEIN_KINASE_DOM"/>
    <property type="match status" value="1"/>
</dbReference>
<feature type="compositionally biased region" description="Low complexity" evidence="1">
    <location>
        <begin position="642"/>
        <end position="651"/>
    </location>
</feature>
<feature type="region of interest" description="Disordered" evidence="1">
    <location>
        <begin position="1"/>
        <end position="37"/>
    </location>
</feature>
<sequence>MTAMYTNNPPTPRHPNATHRTTTSAKLSTPGVQKQNTPALLTLDEKADQLLKMTSLTVDEAREVANALEKLLDLQCQITLNTRRRCFRGLVRLCGEYGVLPESYIIPEDKIEKLGDAPVATGGFSEVWPGMYEEEKAVAIKIIKYYTAEGLQTINKSFCREVITLKRLSHPNILELTGVMMDNGLYAMVTPWMQNGNIVDYVREEPQINPLELLEGATLGLQYLHSMDLAHGDLKESNILISEDGHACLTDVGTTRVAGDMSSATATTQTSTTEGGLTVRWSPPEMLDPERFGAKRSRPTKKSDVYSMAMTIYQVLTDRVPYYDCGELPAMLRIIQGVRPSKPIFLITRGYTEDLWELTTRCWDEKPLKRPVVEEILEVLKAAAKQWKPTPFLPPQDDPSPTLDADEFNSRTLFEPVDEHASTDLSLLLDPRHSPTINTLVTTTSLYSSDSEVSPAHTPDTSDEEKVTTAPINLSQEDPRRDPALKEVSKHTIVPRPTQEDLKSTHAARKEETEASSVRPSGGEKPGRPAGVGRIAVAFEDSQQVPASMSETQLDKQTPATLGKDDMRRTAPVKSYPVTPKLASTTSQKVSPGPTPANFSAQDQTSAAIKPGLTCSSESEDERIAAKVSGSFNPPRSSATKPPVSASSVPIPSLPPSLPSTIEITPAPKPFPTTSREKQLNPVVPRPPGEDRSRPTPTIEKEEEMRSGSVRSSRGEKHKQTPPASRKEETTVVPVVPSREKESKSTSAISTNEKAQHASPSPSTLLEPSREANPQSRSTRRQETKSRSTKEALSEPTTATFLTKQEAEPLANSSTRAEVQSRHTSKQEAPGPFLSPHSR</sequence>
<name>A0A9P6HJ47_9AGAM</name>
<dbReference type="SUPFAM" id="SSF56112">
    <property type="entry name" value="Protein kinase-like (PK-like)"/>
    <property type="match status" value="1"/>
</dbReference>
<feature type="compositionally biased region" description="Polar residues" evidence="1">
    <location>
        <begin position="541"/>
        <end position="560"/>
    </location>
</feature>
<reference evidence="3" key="2">
    <citation type="submission" date="2020-11" db="EMBL/GenBank/DDBJ databases">
        <authorList>
            <consortium name="DOE Joint Genome Institute"/>
            <person name="Kuo A."/>
            <person name="Miyauchi S."/>
            <person name="Kiss E."/>
            <person name="Drula E."/>
            <person name="Kohler A."/>
            <person name="Sanchez-Garcia M."/>
            <person name="Andreopoulos B."/>
            <person name="Barry K.W."/>
            <person name="Bonito G."/>
            <person name="Buee M."/>
            <person name="Carver A."/>
            <person name="Chen C."/>
            <person name="Cichocki N."/>
            <person name="Clum A."/>
            <person name="Culley D."/>
            <person name="Crous P.W."/>
            <person name="Fauchery L."/>
            <person name="Girlanda M."/>
            <person name="Hayes R."/>
            <person name="Keri Z."/>
            <person name="Labutti K."/>
            <person name="Lipzen A."/>
            <person name="Lombard V."/>
            <person name="Magnuson J."/>
            <person name="Maillard F."/>
            <person name="Morin E."/>
            <person name="Murat C."/>
            <person name="Nolan M."/>
            <person name="Ohm R."/>
            <person name="Pangilinan J."/>
            <person name="Pereira M."/>
            <person name="Perotto S."/>
            <person name="Peter M."/>
            <person name="Riley R."/>
            <person name="Sitrit Y."/>
            <person name="Stielow B."/>
            <person name="Szollosi G."/>
            <person name="Zifcakova L."/>
            <person name="Stursova M."/>
            <person name="Spatafora J.W."/>
            <person name="Tedersoo L."/>
            <person name="Vaario L.-M."/>
            <person name="Yamada A."/>
            <person name="Yan M."/>
            <person name="Wang P."/>
            <person name="Xu J."/>
            <person name="Bruns T."/>
            <person name="Baldrian P."/>
            <person name="Vilgalys R."/>
            <person name="Henrissat B."/>
            <person name="Grigoriev I.V."/>
            <person name="Hibbett D."/>
            <person name="Nagy L.G."/>
            <person name="Martin F.M."/>
        </authorList>
    </citation>
    <scope>NUCLEOTIDE SEQUENCE</scope>
    <source>
        <strain evidence="3">UH-Tt-Lm1</strain>
    </source>
</reference>
<feature type="compositionally biased region" description="Polar residues" evidence="1">
    <location>
        <begin position="597"/>
        <end position="607"/>
    </location>
</feature>
<feature type="compositionally biased region" description="Basic and acidic residues" evidence="1">
    <location>
        <begin position="688"/>
        <end position="706"/>
    </location>
</feature>
<evidence type="ECO:0000259" key="2">
    <source>
        <dbReference type="PROSITE" id="PS50011"/>
    </source>
</evidence>
<dbReference type="SMART" id="SM00220">
    <property type="entry name" value="S_TKc"/>
    <property type="match status" value="1"/>
</dbReference>
<evidence type="ECO:0000313" key="3">
    <source>
        <dbReference type="EMBL" id="KAF9787060.1"/>
    </source>
</evidence>
<dbReference type="InterPro" id="IPR011009">
    <property type="entry name" value="Kinase-like_dom_sf"/>
</dbReference>
<reference evidence="3" key="1">
    <citation type="journal article" date="2020" name="Nat. Commun.">
        <title>Large-scale genome sequencing of mycorrhizal fungi provides insights into the early evolution of symbiotic traits.</title>
        <authorList>
            <person name="Miyauchi S."/>
            <person name="Kiss E."/>
            <person name="Kuo A."/>
            <person name="Drula E."/>
            <person name="Kohler A."/>
            <person name="Sanchez-Garcia M."/>
            <person name="Morin E."/>
            <person name="Andreopoulos B."/>
            <person name="Barry K.W."/>
            <person name="Bonito G."/>
            <person name="Buee M."/>
            <person name="Carver A."/>
            <person name="Chen C."/>
            <person name="Cichocki N."/>
            <person name="Clum A."/>
            <person name="Culley D."/>
            <person name="Crous P.W."/>
            <person name="Fauchery L."/>
            <person name="Girlanda M."/>
            <person name="Hayes R.D."/>
            <person name="Keri Z."/>
            <person name="LaButti K."/>
            <person name="Lipzen A."/>
            <person name="Lombard V."/>
            <person name="Magnuson J."/>
            <person name="Maillard F."/>
            <person name="Murat C."/>
            <person name="Nolan M."/>
            <person name="Ohm R.A."/>
            <person name="Pangilinan J."/>
            <person name="Pereira M.F."/>
            <person name="Perotto S."/>
            <person name="Peter M."/>
            <person name="Pfister S."/>
            <person name="Riley R."/>
            <person name="Sitrit Y."/>
            <person name="Stielow J.B."/>
            <person name="Szollosi G."/>
            <person name="Zifcakova L."/>
            <person name="Stursova M."/>
            <person name="Spatafora J.W."/>
            <person name="Tedersoo L."/>
            <person name="Vaario L.M."/>
            <person name="Yamada A."/>
            <person name="Yan M."/>
            <person name="Wang P."/>
            <person name="Xu J."/>
            <person name="Bruns T."/>
            <person name="Baldrian P."/>
            <person name="Vilgalys R."/>
            <person name="Dunand C."/>
            <person name="Henrissat B."/>
            <person name="Grigoriev I.V."/>
            <person name="Hibbett D."/>
            <person name="Nagy L.G."/>
            <person name="Martin F.M."/>
        </authorList>
    </citation>
    <scope>NUCLEOTIDE SEQUENCE</scope>
    <source>
        <strain evidence="3">UH-Tt-Lm1</strain>
    </source>
</reference>
<feature type="compositionally biased region" description="Basic and acidic residues" evidence="1">
    <location>
        <begin position="477"/>
        <end position="490"/>
    </location>
</feature>
<feature type="region of interest" description="Disordered" evidence="1">
    <location>
        <begin position="447"/>
        <end position="839"/>
    </location>
</feature>